<keyword evidence="1" id="KW-0472">Membrane</keyword>
<dbReference type="InterPro" id="IPR036719">
    <property type="entry name" value="Neuro-gated_channel_TM_sf"/>
</dbReference>
<dbReference type="Gene3D" id="1.20.58.390">
    <property type="entry name" value="Neurotransmitter-gated ion-channel transmembrane domain"/>
    <property type="match status" value="1"/>
</dbReference>
<comment type="caution">
    <text evidence="3">The sequence shown here is derived from an EMBL/GenBank/DDBJ whole genome shotgun (WGS) entry which is preliminary data.</text>
</comment>
<keyword evidence="4" id="KW-1185">Reference proteome</keyword>
<feature type="transmembrane region" description="Helical" evidence="1">
    <location>
        <begin position="60"/>
        <end position="82"/>
    </location>
</feature>
<dbReference type="Proteomes" id="UP001159427">
    <property type="component" value="Unassembled WGS sequence"/>
</dbReference>
<organism evidence="3 4">
    <name type="scientific">Porites evermanni</name>
    <dbReference type="NCBI Taxonomy" id="104178"/>
    <lineage>
        <taxon>Eukaryota</taxon>
        <taxon>Metazoa</taxon>
        <taxon>Cnidaria</taxon>
        <taxon>Anthozoa</taxon>
        <taxon>Hexacorallia</taxon>
        <taxon>Scleractinia</taxon>
        <taxon>Fungiina</taxon>
        <taxon>Poritidae</taxon>
        <taxon>Porites</taxon>
    </lineage>
</organism>
<dbReference type="InterPro" id="IPR006029">
    <property type="entry name" value="Neurotrans-gated_channel_TM"/>
</dbReference>
<dbReference type="InterPro" id="IPR006028">
    <property type="entry name" value="GABAA/Glycine_rcpt"/>
</dbReference>
<accession>A0ABN8SVF9</accession>
<sequence length="413" mass="46767">MFFLDAYPTQHLVFKWLVLDKEMAQFYMNEMSTAVGRTQYVAGEYSLLQATFSFKRRMGFYLIQIYIPCIAVVLVAWMSLFIDSRATPARVSLCITTLLTISTIWGAVNSSMPRVSYVKAIDVYLMASFFFILCTMLEYIGLIHQERAKKGLLRIKAPFFRKVDLHRESCDLTSESSLHQGELCSVEEGKRSQVELNDVKKNEGSSVQENDKIDSTGVDFAARIAFMAVFALFNFFYWFVLIYFNICSVFRHRDRQAPSVNSANTNKVDSIVRSDLLHMASSVEESYQHQHEVVSFQRLCHLEAKGGLYGVNLALGKSPISYFILAAICFLQWTQDLRTLLIAPRAFPTQNCSLNNETTCSTPQCPFTSCRFRIKIVAAWWSLGKIMGLLASADIGAIDTLPPTRMTPSSARS</sequence>
<dbReference type="Pfam" id="PF02932">
    <property type="entry name" value="Neur_chan_memb"/>
    <property type="match status" value="1"/>
</dbReference>
<protein>
    <recommendedName>
        <fullName evidence="2">Neurotransmitter-gated ion-channel transmembrane domain-containing protein</fullName>
    </recommendedName>
</protein>
<dbReference type="EMBL" id="CALNXI010004307">
    <property type="protein sequence ID" value="CAH3195522.1"/>
    <property type="molecule type" value="Genomic_DNA"/>
</dbReference>
<dbReference type="InterPro" id="IPR006201">
    <property type="entry name" value="Neur_channel"/>
</dbReference>
<dbReference type="PRINTS" id="PR00253">
    <property type="entry name" value="GABAARECEPTR"/>
</dbReference>
<evidence type="ECO:0000259" key="2">
    <source>
        <dbReference type="Pfam" id="PF02932"/>
    </source>
</evidence>
<reference evidence="3 4" key="1">
    <citation type="submission" date="2022-05" db="EMBL/GenBank/DDBJ databases">
        <authorList>
            <consortium name="Genoscope - CEA"/>
            <person name="William W."/>
        </authorList>
    </citation>
    <scope>NUCLEOTIDE SEQUENCE [LARGE SCALE GENOMIC DNA]</scope>
</reference>
<name>A0ABN8SVF9_9CNID</name>
<proteinExistence type="predicted"/>
<keyword evidence="1" id="KW-0812">Transmembrane</keyword>
<dbReference type="CDD" id="cd19049">
    <property type="entry name" value="LGIC_TM_anion"/>
    <property type="match status" value="1"/>
</dbReference>
<feature type="transmembrane region" description="Helical" evidence="1">
    <location>
        <begin position="120"/>
        <end position="142"/>
    </location>
</feature>
<dbReference type="InterPro" id="IPR038050">
    <property type="entry name" value="Neuro_actylchol_rec"/>
</dbReference>
<dbReference type="PANTHER" id="PTHR18945">
    <property type="entry name" value="NEUROTRANSMITTER GATED ION CHANNEL"/>
    <property type="match status" value="1"/>
</dbReference>
<evidence type="ECO:0000313" key="3">
    <source>
        <dbReference type="EMBL" id="CAH3195522.1"/>
    </source>
</evidence>
<evidence type="ECO:0000256" key="1">
    <source>
        <dbReference type="SAM" id="Phobius"/>
    </source>
</evidence>
<feature type="transmembrane region" description="Helical" evidence="1">
    <location>
        <begin position="88"/>
        <end position="108"/>
    </location>
</feature>
<keyword evidence="1" id="KW-1133">Transmembrane helix</keyword>
<dbReference type="SUPFAM" id="SSF90112">
    <property type="entry name" value="Neurotransmitter-gated ion-channel transmembrane pore"/>
    <property type="match status" value="1"/>
</dbReference>
<evidence type="ECO:0000313" key="4">
    <source>
        <dbReference type="Proteomes" id="UP001159427"/>
    </source>
</evidence>
<feature type="domain" description="Neurotransmitter-gated ion-channel transmembrane" evidence="2">
    <location>
        <begin position="65"/>
        <end position="142"/>
    </location>
</feature>
<feature type="transmembrane region" description="Helical" evidence="1">
    <location>
        <begin position="224"/>
        <end position="246"/>
    </location>
</feature>
<gene>
    <name evidence="3" type="ORF">PEVE_00030478</name>
</gene>